<dbReference type="SUPFAM" id="SSF57667">
    <property type="entry name" value="beta-beta-alpha zinc fingers"/>
    <property type="match status" value="1"/>
</dbReference>
<sequence length="395" mass="46436">MNFENVMIKSESIDVDEDNNIVEDTVDSKIKESANDKLSKCGICGHCTTSNILLRLHMKMHFMKRIHQCGVCRKTFSFVTELNAHMVNHQNIDGNINDSVNDYSYLAPHSNGDTTTQLSGCVQKDMATKKFKNNPNLPMNTEEKHILLQYVEEMELNTKYVEMESLKSYLRKSWIKMSELFAKKEYDRSPEKLARTYIHMKNQAKLHIERFYKHKKLPRPRHMDYLFVKLCPADFKAIGLDVMEIMEDFRIFENGNHPPIKSEITSEITLQTSEDEMNSEDAPDLILPEDIQTDNLDPESPLSRKMTHPEISETPHKIQRLDSDEPFSKDINELKIKFLIAEEQRRKQLYSNEIAQKDELFQLELRHKKEIHEKEMEIKKLELILLKQRLQQNHL</sequence>
<feature type="domain" description="C2H2-type" evidence="2">
    <location>
        <begin position="69"/>
        <end position="89"/>
    </location>
</feature>
<evidence type="ECO:0000313" key="3">
    <source>
        <dbReference type="EMBL" id="CAG9814916.1"/>
    </source>
</evidence>
<dbReference type="EMBL" id="OU896717">
    <property type="protein sequence ID" value="CAG9814916.1"/>
    <property type="molecule type" value="Genomic_DNA"/>
</dbReference>
<dbReference type="Gene3D" id="3.30.160.60">
    <property type="entry name" value="Classic Zinc Finger"/>
    <property type="match status" value="1"/>
</dbReference>
<evidence type="ECO:0000256" key="1">
    <source>
        <dbReference type="SAM" id="MobiDB-lite"/>
    </source>
</evidence>
<dbReference type="PROSITE" id="PS00028">
    <property type="entry name" value="ZINC_FINGER_C2H2_1"/>
    <property type="match status" value="1"/>
</dbReference>
<evidence type="ECO:0000259" key="2">
    <source>
        <dbReference type="PROSITE" id="PS00028"/>
    </source>
</evidence>
<dbReference type="InterPro" id="IPR036236">
    <property type="entry name" value="Znf_C2H2_sf"/>
</dbReference>
<feature type="region of interest" description="Disordered" evidence="1">
    <location>
        <begin position="291"/>
        <end position="310"/>
    </location>
</feature>
<dbReference type="OrthoDB" id="654211at2759"/>
<accession>A0A9N9SAU8</accession>
<evidence type="ECO:0000313" key="4">
    <source>
        <dbReference type="Proteomes" id="UP001153737"/>
    </source>
</evidence>
<protein>
    <recommendedName>
        <fullName evidence="2">C2H2-type domain-containing protein</fullName>
    </recommendedName>
</protein>
<name>A0A9N9SAU8_PHACE</name>
<dbReference type="AlphaFoldDB" id="A0A9N9SAU8"/>
<keyword evidence="4" id="KW-1185">Reference proteome</keyword>
<reference evidence="3" key="2">
    <citation type="submission" date="2022-10" db="EMBL/GenBank/DDBJ databases">
        <authorList>
            <consortium name="ENA_rothamsted_submissions"/>
            <consortium name="culmorum"/>
            <person name="King R."/>
        </authorList>
    </citation>
    <scope>NUCLEOTIDE SEQUENCE</scope>
</reference>
<organism evidence="3 4">
    <name type="scientific">Phaedon cochleariae</name>
    <name type="common">Mustard beetle</name>
    <dbReference type="NCBI Taxonomy" id="80249"/>
    <lineage>
        <taxon>Eukaryota</taxon>
        <taxon>Metazoa</taxon>
        <taxon>Ecdysozoa</taxon>
        <taxon>Arthropoda</taxon>
        <taxon>Hexapoda</taxon>
        <taxon>Insecta</taxon>
        <taxon>Pterygota</taxon>
        <taxon>Neoptera</taxon>
        <taxon>Endopterygota</taxon>
        <taxon>Coleoptera</taxon>
        <taxon>Polyphaga</taxon>
        <taxon>Cucujiformia</taxon>
        <taxon>Chrysomeloidea</taxon>
        <taxon>Chrysomelidae</taxon>
        <taxon>Chrysomelinae</taxon>
        <taxon>Chrysomelini</taxon>
        <taxon>Phaedon</taxon>
    </lineage>
</organism>
<dbReference type="SMART" id="SM00355">
    <property type="entry name" value="ZnF_C2H2"/>
    <property type="match status" value="2"/>
</dbReference>
<proteinExistence type="predicted"/>
<gene>
    <name evidence="3" type="ORF">PHAECO_LOCUS2412</name>
</gene>
<dbReference type="Proteomes" id="UP001153737">
    <property type="component" value="Chromosome 11"/>
</dbReference>
<dbReference type="InterPro" id="IPR013087">
    <property type="entry name" value="Znf_C2H2_type"/>
</dbReference>
<reference evidence="3" key="1">
    <citation type="submission" date="2022-01" db="EMBL/GenBank/DDBJ databases">
        <authorList>
            <person name="King R."/>
        </authorList>
    </citation>
    <scope>NUCLEOTIDE SEQUENCE</scope>
</reference>